<dbReference type="EMBL" id="REGN01006372">
    <property type="protein sequence ID" value="RNA09759.1"/>
    <property type="molecule type" value="Genomic_DNA"/>
</dbReference>
<comment type="caution">
    <text evidence="2">The sequence shown here is derived from an EMBL/GenBank/DDBJ whole genome shotgun (WGS) entry which is preliminary data.</text>
</comment>
<evidence type="ECO:0000313" key="3">
    <source>
        <dbReference type="Proteomes" id="UP000276133"/>
    </source>
</evidence>
<accession>A0A3M7QEP7</accession>
<feature type="compositionally biased region" description="Basic residues" evidence="1">
    <location>
        <begin position="86"/>
        <end position="102"/>
    </location>
</feature>
<organism evidence="2 3">
    <name type="scientific">Brachionus plicatilis</name>
    <name type="common">Marine rotifer</name>
    <name type="synonym">Brachionus muelleri</name>
    <dbReference type="NCBI Taxonomy" id="10195"/>
    <lineage>
        <taxon>Eukaryota</taxon>
        <taxon>Metazoa</taxon>
        <taxon>Spiralia</taxon>
        <taxon>Gnathifera</taxon>
        <taxon>Rotifera</taxon>
        <taxon>Eurotatoria</taxon>
        <taxon>Monogononta</taxon>
        <taxon>Pseudotrocha</taxon>
        <taxon>Ploima</taxon>
        <taxon>Brachionidae</taxon>
        <taxon>Brachionus</taxon>
    </lineage>
</organism>
<evidence type="ECO:0000256" key="1">
    <source>
        <dbReference type="SAM" id="MobiDB-lite"/>
    </source>
</evidence>
<keyword evidence="3" id="KW-1185">Reference proteome</keyword>
<dbReference type="Proteomes" id="UP000276133">
    <property type="component" value="Unassembled WGS sequence"/>
</dbReference>
<feature type="region of interest" description="Disordered" evidence="1">
    <location>
        <begin position="1"/>
        <end position="29"/>
    </location>
</feature>
<gene>
    <name evidence="2" type="ORF">BpHYR1_011439</name>
</gene>
<sequence>MQEKTKESLSFDTTTSNNNANSNRNNYCHNHDQTILNKLSEQDEQQQGQHSAKLIFNKIDSKLNALSPSTAQKMIVNQFQLAHNVKNPKLKKSKKAKKKKLSKSLNSRESNGLDQNSPSDKFDIDCDSLKDNESIRWQNELVDTKKEDERIELYKINRRKRYIEQKNKIVKMKLRSDLACDLSSSSTCSFDNLHSKNFHNNLENIVEVDKLDSVTTDQTEIEANALVQDRNKSSRDCLKREKETDSAISSISSNSQMFY</sequence>
<reference evidence="2 3" key="1">
    <citation type="journal article" date="2018" name="Sci. Rep.">
        <title>Genomic signatures of local adaptation to the degree of environmental predictability in rotifers.</title>
        <authorList>
            <person name="Franch-Gras L."/>
            <person name="Hahn C."/>
            <person name="Garcia-Roger E.M."/>
            <person name="Carmona M.J."/>
            <person name="Serra M."/>
            <person name="Gomez A."/>
        </authorList>
    </citation>
    <scope>NUCLEOTIDE SEQUENCE [LARGE SCALE GENOMIC DNA]</scope>
    <source>
        <strain evidence="2">HYR1</strain>
    </source>
</reference>
<feature type="compositionally biased region" description="Low complexity" evidence="1">
    <location>
        <begin position="17"/>
        <end position="28"/>
    </location>
</feature>
<dbReference type="OrthoDB" id="10017439at2759"/>
<name>A0A3M7QEP7_BRAPC</name>
<feature type="compositionally biased region" description="Polar residues" evidence="1">
    <location>
        <begin position="107"/>
        <end position="119"/>
    </location>
</feature>
<proteinExistence type="predicted"/>
<feature type="region of interest" description="Disordered" evidence="1">
    <location>
        <begin position="86"/>
        <end position="121"/>
    </location>
</feature>
<dbReference type="AlphaFoldDB" id="A0A3M7QEP7"/>
<evidence type="ECO:0000313" key="2">
    <source>
        <dbReference type="EMBL" id="RNA09759.1"/>
    </source>
</evidence>
<protein>
    <submittedName>
        <fullName evidence="2">Uncharacterized protein</fullName>
    </submittedName>
</protein>